<comment type="caution">
    <text evidence="2">The sequence shown here is derived from an EMBL/GenBank/DDBJ whole genome shotgun (WGS) entry which is preliminary data.</text>
</comment>
<sequence>MKKDMAVSMFKGKNVLSIMFALLVAVVIAGAPTSADAATICIYQGKGVGVMADTTSRWYDGNAGGVVCTFPSSHNGPLTYRFTRTANGWEYETFGDRPSYYDAKPIVNAILKYIMTEEVTDEYKNVTW</sequence>
<dbReference type="Proteomes" id="UP000005309">
    <property type="component" value="Unassembled WGS sequence"/>
</dbReference>
<evidence type="ECO:0000313" key="3">
    <source>
        <dbReference type="Proteomes" id="UP000005309"/>
    </source>
</evidence>
<keyword evidence="3" id="KW-1185">Reference proteome</keyword>
<dbReference type="AlphaFoldDB" id="C4V5A2"/>
<keyword evidence="1" id="KW-0732">Signal</keyword>
<protein>
    <submittedName>
        <fullName evidence="2">Uncharacterized protein</fullName>
    </submittedName>
</protein>
<feature type="signal peptide" evidence="1">
    <location>
        <begin position="1"/>
        <end position="37"/>
    </location>
</feature>
<gene>
    <name evidence="2" type="ORF">HMPREF0908_1696</name>
</gene>
<reference evidence="2 3" key="1">
    <citation type="submission" date="2009-04" db="EMBL/GenBank/DDBJ databases">
        <authorList>
            <person name="Qin X."/>
            <person name="Bachman B."/>
            <person name="Battles P."/>
            <person name="Bell A."/>
            <person name="Bess C."/>
            <person name="Bickham C."/>
            <person name="Chaboub L."/>
            <person name="Chen D."/>
            <person name="Coyle M."/>
            <person name="Deiros D.R."/>
            <person name="Dinh H."/>
            <person name="Forbes L."/>
            <person name="Fowler G."/>
            <person name="Francisco L."/>
            <person name="Fu Q."/>
            <person name="Gubbala S."/>
            <person name="Hale W."/>
            <person name="Han Y."/>
            <person name="Hemphill L."/>
            <person name="Highlander S.K."/>
            <person name="Hirani K."/>
            <person name="Hogues M."/>
            <person name="Jackson L."/>
            <person name="Jakkamsetti A."/>
            <person name="Javaid M."/>
            <person name="Jiang H."/>
            <person name="Korchina V."/>
            <person name="Kovar C."/>
            <person name="Lara F."/>
            <person name="Lee S."/>
            <person name="Mata R."/>
            <person name="Mathew T."/>
            <person name="Moen C."/>
            <person name="Morales K."/>
            <person name="Munidasa M."/>
            <person name="Nazareth L."/>
            <person name="Ngo R."/>
            <person name="Nguyen L."/>
            <person name="Okwuonu G."/>
            <person name="Ongeri F."/>
            <person name="Patil S."/>
            <person name="Petrosino J."/>
            <person name="Pham C."/>
            <person name="Pham P."/>
            <person name="Pu L.-L."/>
            <person name="Puazo M."/>
            <person name="Raj R."/>
            <person name="Reid J."/>
            <person name="Rouhana J."/>
            <person name="Saada N."/>
            <person name="Shang Y."/>
            <person name="Simmons D."/>
            <person name="Thornton R."/>
            <person name="Warren J."/>
            <person name="Weissenberger G."/>
            <person name="Zhang J."/>
            <person name="Zhang L."/>
            <person name="Zhou C."/>
            <person name="Zhu D."/>
            <person name="Muzny D."/>
            <person name="Worley K."/>
            <person name="Gibbs R."/>
        </authorList>
    </citation>
    <scope>NUCLEOTIDE SEQUENCE [LARGE SCALE GENOMIC DNA]</scope>
    <source>
        <strain evidence="2 3">ATCC 43531</strain>
    </source>
</reference>
<organism evidence="2 3">
    <name type="scientific">Selenomonas flueggei ATCC 43531</name>
    <dbReference type="NCBI Taxonomy" id="638302"/>
    <lineage>
        <taxon>Bacteria</taxon>
        <taxon>Bacillati</taxon>
        <taxon>Bacillota</taxon>
        <taxon>Negativicutes</taxon>
        <taxon>Selenomonadales</taxon>
        <taxon>Selenomonadaceae</taxon>
        <taxon>Selenomonas</taxon>
    </lineage>
</organism>
<feature type="chain" id="PRO_5002944678" evidence="1">
    <location>
        <begin position="38"/>
        <end position="128"/>
    </location>
</feature>
<dbReference type="STRING" id="638302.HMPREF0908_1696"/>
<dbReference type="HOGENOM" id="CLU_2025133_0_0_9"/>
<dbReference type="RefSeq" id="WP_006690430.1">
    <property type="nucleotide sequence ID" value="NZ_GG694006.1"/>
</dbReference>
<proteinExistence type="predicted"/>
<evidence type="ECO:0000256" key="1">
    <source>
        <dbReference type="SAM" id="SignalP"/>
    </source>
</evidence>
<name>C4V5A2_9FIRM</name>
<accession>C4V5A2</accession>
<evidence type="ECO:0000313" key="2">
    <source>
        <dbReference type="EMBL" id="EEQ47981.1"/>
    </source>
</evidence>
<dbReference type="EMBL" id="ACLA01000023">
    <property type="protein sequence ID" value="EEQ47981.1"/>
    <property type="molecule type" value="Genomic_DNA"/>
</dbReference>